<dbReference type="PANTHER" id="PTHR12709">
    <property type="entry name" value="DNA-DIRECTED RNA POLYMERASE II, III"/>
    <property type="match status" value="1"/>
</dbReference>
<dbReference type="Gene3D" id="3.30.1490.120">
    <property type="entry name" value="RNA polymerase Rpb7-like, N-terminal domain"/>
    <property type="match status" value="1"/>
</dbReference>
<dbReference type="AlphaFoldDB" id="A0A6C0CUZ4"/>
<evidence type="ECO:0000256" key="3">
    <source>
        <dbReference type="SAM" id="MobiDB-lite"/>
    </source>
</evidence>
<protein>
    <recommendedName>
        <fullName evidence="5">S1 motif domain-containing protein</fullName>
    </recommendedName>
</protein>
<dbReference type="InterPro" id="IPR045113">
    <property type="entry name" value="Rpb7-like"/>
</dbReference>
<keyword evidence="1" id="KW-0240">DNA-directed RNA polymerase</keyword>
<evidence type="ECO:0000256" key="1">
    <source>
        <dbReference type="ARBA" id="ARBA00022478"/>
    </source>
</evidence>
<dbReference type="GO" id="GO:0006352">
    <property type="term" value="P:DNA-templated transcription initiation"/>
    <property type="evidence" value="ECO:0007669"/>
    <property type="project" value="InterPro"/>
</dbReference>
<sequence length="275" mass="31112">MNNDSFVLSLLNEKVKLSAKYLNKNYKQYLLKLLQDRNEGKCSKHGYIKKGSIEIKRVSVGALEIQSLRGFVNYDIQFSAMVCNPTKGSILKCTVLNSNNFGVLCVCGLNNGPNFVPIIDIIIPKNSLTIRSDSDINVDTLQKGDVINVEIIGKKFEINDSKISAVGRIVELKDDSVPLFDVENNEIDPEEANNSDNEEYEDDFDEEQESNAKFKDDEEEPKDDSEAEEEEEPNEDNLDGENSNDEEDEEEEDEDDDNIEDEDDNSDDESDKNED</sequence>
<feature type="compositionally biased region" description="Acidic residues" evidence="3">
    <location>
        <begin position="217"/>
        <end position="275"/>
    </location>
</feature>
<keyword evidence="2" id="KW-0804">Transcription</keyword>
<dbReference type="GO" id="GO:0000428">
    <property type="term" value="C:DNA-directed RNA polymerase complex"/>
    <property type="evidence" value="ECO:0007669"/>
    <property type="project" value="UniProtKB-KW"/>
</dbReference>
<organism evidence="4">
    <name type="scientific">viral metagenome</name>
    <dbReference type="NCBI Taxonomy" id="1070528"/>
    <lineage>
        <taxon>unclassified sequences</taxon>
        <taxon>metagenomes</taxon>
        <taxon>organismal metagenomes</taxon>
    </lineage>
</organism>
<proteinExistence type="predicted"/>
<dbReference type="EMBL" id="MN739485">
    <property type="protein sequence ID" value="QHT07750.1"/>
    <property type="molecule type" value="Genomic_DNA"/>
</dbReference>
<evidence type="ECO:0000313" key="4">
    <source>
        <dbReference type="EMBL" id="QHT07750.1"/>
    </source>
</evidence>
<evidence type="ECO:0008006" key="5">
    <source>
        <dbReference type="Google" id="ProtNLM"/>
    </source>
</evidence>
<dbReference type="InterPro" id="IPR036898">
    <property type="entry name" value="RNA_pol_Rpb7-like_N_sf"/>
</dbReference>
<feature type="region of interest" description="Disordered" evidence="3">
    <location>
        <begin position="180"/>
        <end position="275"/>
    </location>
</feature>
<reference evidence="4" key="1">
    <citation type="journal article" date="2020" name="Nature">
        <title>Giant virus diversity and host interactions through global metagenomics.</title>
        <authorList>
            <person name="Schulz F."/>
            <person name="Roux S."/>
            <person name="Paez-Espino D."/>
            <person name="Jungbluth S."/>
            <person name="Walsh D.A."/>
            <person name="Denef V.J."/>
            <person name="McMahon K.D."/>
            <person name="Konstantinidis K.T."/>
            <person name="Eloe-Fadrosh E.A."/>
            <person name="Kyrpides N.C."/>
            <person name="Woyke T."/>
        </authorList>
    </citation>
    <scope>NUCLEOTIDE SEQUENCE</scope>
    <source>
        <strain evidence="4">GVMAG-M-3300021964-36</strain>
    </source>
</reference>
<accession>A0A6C0CUZ4</accession>
<dbReference type="PANTHER" id="PTHR12709:SF4">
    <property type="entry name" value="DNA-DIRECTED RNA POLYMERASE II SUBUNIT RPB7"/>
    <property type="match status" value="1"/>
</dbReference>
<name>A0A6C0CUZ4_9ZZZZ</name>
<evidence type="ECO:0000256" key="2">
    <source>
        <dbReference type="ARBA" id="ARBA00023163"/>
    </source>
</evidence>
<feature type="compositionally biased region" description="Acidic residues" evidence="3">
    <location>
        <begin position="183"/>
        <end position="209"/>
    </location>
</feature>